<dbReference type="EMBL" id="JAINUF010000005">
    <property type="protein sequence ID" value="KAJ8359387.1"/>
    <property type="molecule type" value="Genomic_DNA"/>
</dbReference>
<evidence type="ECO:0000256" key="1">
    <source>
        <dbReference type="SAM" id="MobiDB-lite"/>
    </source>
</evidence>
<accession>A0A9Q1IZP7</accession>
<evidence type="ECO:0000313" key="3">
    <source>
        <dbReference type="Proteomes" id="UP001152622"/>
    </source>
</evidence>
<gene>
    <name evidence="2" type="ORF">SKAU_G00159120</name>
</gene>
<proteinExistence type="predicted"/>
<organism evidence="2 3">
    <name type="scientific">Synaphobranchus kaupii</name>
    <name type="common">Kaup's arrowtooth eel</name>
    <dbReference type="NCBI Taxonomy" id="118154"/>
    <lineage>
        <taxon>Eukaryota</taxon>
        <taxon>Metazoa</taxon>
        <taxon>Chordata</taxon>
        <taxon>Craniata</taxon>
        <taxon>Vertebrata</taxon>
        <taxon>Euteleostomi</taxon>
        <taxon>Actinopterygii</taxon>
        <taxon>Neopterygii</taxon>
        <taxon>Teleostei</taxon>
        <taxon>Anguilliformes</taxon>
        <taxon>Synaphobranchidae</taxon>
        <taxon>Synaphobranchus</taxon>
    </lineage>
</organism>
<evidence type="ECO:0000313" key="2">
    <source>
        <dbReference type="EMBL" id="KAJ8359387.1"/>
    </source>
</evidence>
<keyword evidence="3" id="KW-1185">Reference proteome</keyword>
<reference evidence="2" key="1">
    <citation type="journal article" date="2023" name="Science">
        <title>Genome structures resolve the early diversification of teleost fishes.</title>
        <authorList>
            <person name="Parey E."/>
            <person name="Louis A."/>
            <person name="Montfort J."/>
            <person name="Bouchez O."/>
            <person name="Roques C."/>
            <person name="Iampietro C."/>
            <person name="Lluch J."/>
            <person name="Castinel A."/>
            <person name="Donnadieu C."/>
            <person name="Desvignes T."/>
            <person name="Floi Bucao C."/>
            <person name="Jouanno E."/>
            <person name="Wen M."/>
            <person name="Mejri S."/>
            <person name="Dirks R."/>
            <person name="Jansen H."/>
            <person name="Henkel C."/>
            <person name="Chen W.J."/>
            <person name="Zahm M."/>
            <person name="Cabau C."/>
            <person name="Klopp C."/>
            <person name="Thompson A.W."/>
            <person name="Robinson-Rechavi M."/>
            <person name="Braasch I."/>
            <person name="Lecointre G."/>
            <person name="Bobe J."/>
            <person name="Postlethwait J.H."/>
            <person name="Berthelot C."/>
            <person name="Roest Crollius H."/>
            <person name="Guiguen Y."/>
        </authorList>
    </citation>
    <scope>NUCLEOTIDE SEQUENCE</scope>
    <source>
        <strain evidence="2">WJC10195</strain>
    </source>
</reference>
<dbReference type="Proteomes" id="UP001152622">
    <property type="component" value="Chromosome 5"/>
</dbReference>
<name>A0A9Q1IZP7_SYNKA</name>
<protein>
    <submittedName>
        <fullName evidence="2">Uncharacterized protein</fullName>
    </submittedName>
</protein>
<dbReference type="AlphaFoldDB" id="A0A9Q1IZP7"/>
<sequence length="183" mass="20926">MGKEQWTLGPDSGRTSRPTLRRFRTPKSGRVFLFRHAGIGPDVGRVNFASWVPVTIEIISHIKEAETSNLRRSHLSELNQMINSLNIQAEEERGRRRRNIGEEDLGTFWTLFQNEVMDPYLDRVKVHLERRFAEVDPLAASNVLSPRAAQRDEGSCVADLKLLAKFCQSGPVSRSMWFQGFSR</sequence>
<comment type="caution">
    <text evidence="2">The sequence shown here is derived from an EMBL/GenBank/DDBJ whole genome shotgun (WGS) entry which is preliminary data.</text>
</comment>
<feature type="region of interest" description="Disordered" evidence="1">
    <location>
        <begin position="1"/>
        <end position="21"/>
    </location>
</feature>